<evidence type="ECO:0000256" key="8">
    <source>
        <dbReference type="HAMAP-Rule" id="MF_01024"/>
    </source>
</evidence>
<dbReference type="InterPro" id="IPR001692">
    <property type="entry name" value="Histidinol_DH_CS"/>
</dbReference>
<dbReference type="InterPro" id="IPR012131">
    <property type="entry name" value="Hstdl_DH"/>
</dbReference>
<feature type="active site" description="Proton acceptor" evidence="8">
    <location>
        <position position="322"/>
    </location>
</feature>
<keyword evidence="8" id="KW-0368">Histidine biosynthesis</keyword>
<evidence type="ECO:0000313" key="11">
    <source>
        <dbReference type="EMBL" id="ARF13386.1"/>
    </source>
</evidence>
<evidence type="ECO:0000256" key="10">
    <source>
        <dbReference type="RuleBase" id="RU004175"/>
    </source>
</evidence>
<name>A0ABN4YNI7_SPOUR</name>
<reference evidence="11 12" key="1">
    <citation type="submission" date="2016-04" db="EMBL/GenBank/DDBJ databases">
        <title>Comparative Genomics and Epigenetics of Sporosarcina ureae.</title>
        <authorList>
            <person name="Oliver A.S."/>
            <person name="Cooper K.K."/>
        </authorList>
    </citation>
    <scope>NUCLEOTIDE SEQUENCE [LARGE SCALE GENOMIC DNA]</scope>
    <source>
        <strain evidence="11 12">S204</strain>
    </source>
</reference>
<feature type="binding site" evidence="8">
    <location>
        <position position="209"/>
    </location>
    <ligand>
        <name>NAD(+)</name>
        <dbReference type="ChEBI" id="CHEBI:57540"/>
    </ligand>
</feature>
<feature type="active site" description="Proton acceptor" evidence="8">
    <location>
        <position position="323"/>
    </location>
</feature>
<feature type="binding site" evidence="8">
    <location>
        <position position="124"/>
    </location>
    <ligand>
        <name>NAD(+)</name>
        <dbReference type="ChEBI" id="CHEBI:57540"/>
    </ligand>
</feature>
<dbReference type="EMBL" id="CP015108">
    <property type="protein sequence ID" value="ARF13386.1"/>
    <property type="molecule type" value="Genomic_DNA"/>
</dbReference>
<comment type="similarity">
    <text evidence="2 8 9 10">Belongs to the histidinol dehydrogenase family.</text>
</comment>
<proteinExistence type="inferred from homology"/>
<dbReference type="RefSeq" id="WP_029052750.1">
    <property type="nucleotide sequence ID" value="NZ_CP015108.1"/>
</dbReference>
<gene>
    <name evidence="8" type="primary">hisD</name>
    <name evidence="11" type="ORF">SporoS204_03820</name>
</gene>
<evidence type="ECO:0000256" key="9">
    <source>
        <dbReference type="PIRNR" id="PIRNR000099"/>
    </source>
</evidence>
<keyword evidence="8" id="KW-0028">Amino-acid biosynthesis</keyword>
<dbReference type="InterPro" id="IPR016161">
    <property type="entry name" value="Ald_DH/histidinol_DH"/>
</dbReference>
<feature type="binding site" evidence="8">
    <location>
        <position position="186"/>
    </location>
    <ligand>
        <name>NAD(+)</name>
        <dbReference type="ChEBI" id="CHEBI:57540"/>
    </ligand>
</feature>
<feature type="binding site" evidence="8">
    <location>
        <position position="257"/>
    </location>
    <ligand>
        <name>substrate</name>
    </ligand>
</feature>
<feature type="binding site" evidence="8">
    <location>
        <position position="415"/>
    </location>
    <ligand>
        <name>Zn(2+)</name>
        <dbReference type="ChEBI" id="CHEBI:29105"/>
    </ligand>
</feature>
<comment type="catalytic activity">
    <reaction evidence="7 8">
        <text>L-histidinol + 2 NAD(+) + H2O = L-histidine + 2 NADH + 3 H(+)</text>
        <dbReference type="Rhea" id="RHEA:20641"/>
        <dbReference type="ChEBI" id="CHEBI:15377"/>
        <dbReference type="ChEBI" id="CHEBI:15378"/>
        <dbReference type="ChEBI" id="CHEBI:57540"/>
        <dbReference type="ChEBI" id="CHEBI:57595"/>
        <dbReference type="ChEBI" id="CHEBI:57699"/>
        <dbReference type="ChEBI" id="CHEBI:57945"/>
        <dbReference type="EC" id="1.1.1.23"/>
    </reaction>
</comment>
<dbReference type="Proteomes" id="UP000192486">
    <property type="component" value="Chromosome"/>
</dbReference>
<dbReference type="PANTHER" id="PTHR21256:SF2">
    <property type="entry name" value="HISTIDINE BIOSYNTHESIS TRIFUNCTIONAL PROTEIN"/>
    <property type="match status" value="1"/>
</dbReference>
<feature type="binding site" evidence="8">
    <location>
        <position position="254"/>
    </location>
    <ligand>
        <name>substrate</name>
    </ligand>
</feature>
<keyword evidence="6 8" id="KW-0560">Oxidoreductase</keyword>
<feature type="binding site" evidence="8">
    <location>
        <position position="254"/>
    </location>
    <ligand>
        <name>Zn(2+)</name>
        <dbReference type="ChEBI" id="CHEBI:29105"/>
    </ligand>
</feature>
<feature type="binding site" evidence="8">
    <location>
        <position position="415"/>
    </location>
    <ligand>
        <name>substrate</name>
    </ligand>
</feature>
<dbReference type="CDD" id="cd06572">
    <property type="entry name" value="Histidinol_dh"/>
    <property type="match status" value="1"/>
</dbReference>
<dbReference type="PRINTS" id="PR00083">
    <property type="entry name" value="HOLDHDRGNASE"/>
</dbReference>
<dbReference type="HAMAP" id="MF_01024">
    <property type="entry name" value="HisD"/>
    <property type="match status" value="1"/>
</dbReference>
<protein>
    <recommendedName>
        <fullName evidence="3 8">Histidinol dehydrogenase</fullName>
        <shortName evidence="8">HDH</shortName>
        <ecNumber evidence="3 8">1.1.1.23</ecNumber>
    </recommendedName>
</protein>
<accession>A0ABN4YNI7</accession>
<evidence type="ECO:0000256" key="2">
    <source>
        <dbReference type="ARBA" id="ARBA00010178"/>
    </source>
</evidence>
<dbReference type="PANTHER" id="PTHR21256">
    <property type="entry name" value="HISTIDINOL DEHYDROGENASE HDH"/>
    <property type="match status" value="1"/>
</dbReference>
<evidence type="ECO:0000256" key="5">
    <source>
        <dbReference type="ARBA" id="ARBA00022833"/>
    </source>
</evidence>
<keyword evidence="4 8" id="KW-0479">Metal-binding</keyword>
<feature type="binding site" evidence="8">
    <location>
        <position position="356"/>
    </location>
    <ligand>
        <name>substrate</name>
    </ligand>
</feature>
<feature type="binding site" evidence="8">
    <location>
        <position position="323"/>
    </location>
    <ligand>
        <name>substrate</name>
    </ligand>
</feature>
<keyword evidence="5 8" id="KW-0862">Zinc</keyword>
<comment type="cofactor">
    <cofactor evidence="8">
        <name>Zn(2+)</name>
        <dbReference type="ChEBI" id="CHEBI:29105"/>
    </cofactor>
    <text evidence="8">Binds 1 zinc ion per subunit.</text>
</comment>
<dbReference type="SUPFAM" id="SSF53720">
    <property type="entry name" value="ALDH-like"/>
    <property type="match status" value="1"/>
</dbReference>
<evidence type="ECO:0000256" key="4">
    <source>
        <dbReference type="ARBA" id="ARBA00022723"/>
    </source>
</evidence>
<evidence type="ECO:0000256" key="6">
    <source>
        <dbReference type="ARBA" id="ARBA00023002"/>
    </source>
</evidence>
<feature type="binding site" evidence="8">
    <location>
        <position position="410"/>
    </location>
    <ligand>
        <name>substrate</name>
    </ligand>
</feature>
<dbReference type="NCBIfam" id="TIGR00069">
    <property type="entry name" value="hisD"/>
    <property type="match status" value="1"/>
</dbReference>
<dbReference type="Gene3D" id="3.40.50.1980">
    <property type="entry name" value="Nitrogenase molybdenum iron protein domain"/>
    <property type="match status" value="2"/>
</dbReference>
<evidence type="ECO:0000313" key="12">
    <source>
        <dbReference type="Proteomes" id="UP000192486"/>
    </source>
</evidence>
<keyword evidence="12" id="KW-1185">Reference proteome</keyword>
<comment type="pathway">
    <text evidence="8">Amino-acid biosynthesis; L-histidine biosynthesis; L-histidine from 5-phospho-alpha-D-ribose 1-diphosphate: step 9/9.</text>
</comment>
<evidence type="ECO:0000256" key="1">
    <source>
        <dbReference type="ARBA" id="ARBA00003850"/>
    </source>
</evidence>
<dbReference type="EC" id="1.1.1.23" evidence="3 8"/>
<organism evidence="11 12">
    <name type="scientific">Sporosarcina ureae</name>
    <dbReference type="NCBI Taxonomy" id="1571"/>
    <lineage>
        <taxon>Bacteria</taxon>
        <taxon>Bacillati</taxon>
        <taxon>Bacillota</taxon>
        <taxon>Bacilli</taxon>
        <taxon>Bacillales</taxon>
        <taxon>Caryophanaceae</taxon>
        <taxon>Sporosarcina</taxon>
    </lineage>
</organism>
<sequence>MKIIRGAEFTEELLRRNDSNQTDLEFDRNVLSIIDQVRSEGDQAVLNFTERFDGVKLDNLIVTEEEINEAEQAVTDDFYRALRSAKERITTYHEAQKEQSWFLNPNEGIMLGQKVTPIDSVGLYVPGGKAAYPSTVLMNALPAKIAGVGRISMVTPPQRDGKINPYVLVAAKEAGVDRIYKVGGAQAIAALAYGTETIEKVVKITGPGNAYVARAKKWVFGDVAIDMIAGPSEICVVADAHTNPIYAAADLLSQAEHDERAAAVCITTSEAFAAELSKEVERQLAELDRKEIATQSIEQFGRIIIVDSLEEAFDIVNRLAPEHLELMIDQPMEHLAAIRNAGAIFLGQHSPEALGDYMAGPNHTLPTSGTAAFSSPLGVYDFMKKSSIIYYSENALAEVADDVITLADAEQLTGHANSIKVRKAGY</sequence>
<dbReference type="PROSITE" id="PS00611">
    <property type="entry name" value="HISOL_DEHYDROGENASE"/>
    <property type="match status" value="1"/>
</dbReference>
<dbReference type="Pfam" id="PF00815">
    <property type="entry name" value="Histidinol_dh"/>
    <property type="match status" value="1"/>
</dbReference>
<feature type="binding site" evidence="8">
    <location>
        <position position="232"/>
    </location>
    <ligand>
        <name>substrate</name>
    </ligand>
</feature>
<dbReference type="PIRSF" id="PIRSF000099">
    <property type="entry name" value="Histidinol_dh"/>
    <property type="match status" value="1"/>
</dbReference>
<feature type="binding site" evidence="8">
    <location>
        <position position="356"/>
    </location>
    <ligand>
        <name>Zn(2+)</name>
        <dbReference type="ChEBI" id="CHEBI:29105"/>
    </ligand>
</feature>
<evidence type="ECO:0000256" key="7">
    <source>
        <dbReference type="ARBA" id="ARBA00049489"/>
    </source>
</evidence>
<keyword evidence="8" id="KW-0520">NAD</keyword>
<dbReference type="Gene3D" id="1.20.5.1300">
    <property type="match status" value="1"/>
</dbReference>
<evidence type="ECO:0000256" key="3">
    <source>
        <dbReference type="ARBA" id="ARBA00012965"/>
    </source>
</evidence>
<dbReference type="InterPro" id="IPR022695">
    <property type="entry name" value="Histidinol_DH_monofunct"/>
</dbReference>
<comment type="function">
    <text evidence="1 8">Catalyzes the sequential NAD-dependent oxidations of L-histidinol to L-histidinaldehyde and then to L-histidine.</text>
</comment>
<feature type="binding site" evidence="8">
    <location>
        <position position="257"/>
    </location>
    <ligand>
        <name>Zn(2+)</name>
        <dbReference type="ChEBI" id="CHEBI:29105"/>
    </ligand>
</feature>